<accession>A0A3A4ZD13</accession>
<feature type="domain" description="Transketolase-like pyrimidine-binding" evidence="4">
    <location>
        <begin position="20"/>
        <end position="185"/>
    </location>
</feature>
<organism evidence="5 6">
    <name type="scientific">candidate division WWE3 bacterium</name>
    <dbReference type="NCBI Taxonomy" id="2053526"/>
    <lineage>
        <taxon>Bacteria</taxon>
        <taxon>Katanobacteria</taxon>
    </lineage>
</organism>
<dbReference type="Proteomes" id="UP000265540">
    <property type="component" value="Unassembled WGS sequence"/>
</dbReference>
<comment type="caution">
    <text evidence="5">The sequence shown here is derived from an EMBL/GenBank/DDBJ whole genome shotgun (WGS) entry which is preliminary data.</text>
</comment>
<name>A0A3A4ZD13_UNCKA</name>
<dbReference type="InterPro" id="IPR051157">
    <property type="entry name" value="PDH/Transketolase"/>
</dbReference>
<dbReference type="Pfam" id="PF02779">
    <property type="entry name" value="Transket_pyr"/>
    <property type="match status" value="1"/>
</dbReference>
<evidence type="ECO:0000256" key="2">
    <source>
        <dbReference type="ARBA" id="ARBA00007131"/>
    </source>
</evidence>
<reference evidence="5 6" key="1">
    <citation type="journal article" date="2017" name="ISME J.">
        <title>Energy and carbon metabolisms in a deep terrestrial subsurface fluid microbial community.</title>
        <authorList>
            <person name="Momper L."/>
            <person name="Jungbluth S.P."/>
            <person name="Lee M.D."/>
            <person name="Amend J.P."/>
        </authorList>
    </citation>
    <scope>NUCLEOTIDE SEQUENCE [LARGE SCALE GENOMIC DNA]</scope>
    <source>
        <strain evidence="5">SURF_46</strain>
    </source>
</reference>
<dbReference type="InterPro" id="IPR005475">
    <property type="entry name" value="Transketolase-like_Pyr-bd"/>
</dbReference>
<dbReference type="AlphaFoldDB" id="A0A3A4ZD13"/>
<evidence type="ECO:0000259" key="4">
    <source>
        <dbReference type="SMART" id="SM00861"/>
    </source>
</evidence>
<protein>
    <submittedName>
        <fullName evidence="5">Transketolase family protein</fullName>
    </submittedName>
</protein>
<dbReference type="InterPro" id="IPR029061">
    <property type="entry name" value="THDP-binding"/>
</dbReference>
<dbReference type="InterPro" id="IPR033248">
    <property type="entry name" value="Transketolase_C"/>
</dbReference>
<dbReference type="Gene3D" id="3.40.50.920">
    <property type="match status" value="1"/>
</dbReference>
<evidence type="ECO:0000313" key="5">
    <source>
        <dbReference type="EMBL" id="RJR27124.1"/>
    </source>
</evidence>
<dbReference type="SMART" id="SM00861">
    <property type="entry name" value="Transket_pyr"/>
    <property type="match status" value="1"/>
</dbReference>
<dbReference type="InterPro" id="IPR009014">
    <property type="entry name" value="Transketo_C/PFOR_II"/>
</dbReference>
<proteinExistence type="inferred from homology"/>
<dbReference type="Pfam" id="PF02780">
    <property type="entry name" value="Transketolase_C"/>
    <property type="match status" value="1"/>
</dbReference>
<keyword evidence="3" id="KW-0786">Thiamine pyrophosphate</keyword>
<dbReference type="CDD" id="cd07033">
    <property type="entry name" value="TPP_PYR_DXS_TK_like"/>
    <property type="match status" value="1"/>
</dbReference>
<evidence type="ECO:0000313" key="6">
    <source>
        <dbReference type="Proteomes" id="UP000265540"/>
    </source>
</evidence>
<dbReference type="SUPFAM" id="SSF52518">
    <property type="entry name" value="Thiamin diphosphate-binding fold (THDP-binding)"/>
    <property type="match status" value="1"/>
</dbReference>
<evidence type="ECO:0000256" key="3">
    <source>
        <dbReference type="ARBA" id="ARBA00023052"/>
    </source>
</evidence>
<dbReference type="Gene3D" id="3.40.50.970">
    <property type="match status" value="1"/>
</dbReference>
<sequence length="329" mass="35942">MLNSKLKLNKELFQKSAEKRSTREGFGLGLLEAGEKDENIVVLCGDLKESTKVDLFAHKFPDRYIEIGVAEQNMTGIAAGLALSGKIPFMASFAIFSPGRNWEQIRLSISFSNTNVKIIGTHAGLMHCYDGGMAQCLEDIALTRVLPNFSVIEPIDFHQAKAAAKYAAKHKGPIYMRLGREGTPEITTESTPFEFGKAQVLVEGDEITLISSGPIMYEVLSAAKILRAAHKVNVEVISSPTIKPLDEVTIVHSAKKTKRVVTIENHQVSGGLGGAVAELLSEKYPVPIRRIGMPDTFGESGHYSDLLDKFGLSAHHLVNKILSILKDNE</sequence>
<comment type="similarity">
    <text evidence="2">Belongs to the transketolase family.</text>
</comment>
<comment type="cofactor">
    <cofactor evidence="1">
        <name>thiamine diphosphate</name>
        <dbReference type="ChEBI" id="CHEBI:58937"/>
    </cofactor>
</comment>
<dbReference type="EMBL" id="QZJF01000016">
    <property type="protein sequence ID" value="RJR27124.1"/>
    <property type="molecule type" value="Genomic_DNA"/>
</dbReference>
<dbReference type="PANTHER" id="PTHR43825">
    <property type="entry name" value="PYRUVATE DEHYDROGENASE E1 COMPONENT"/>
    <property type="match status" value="1"/>
</dbReference>
<dbReference type="SUPFAM" id="SSF52922">
    <property type="entry name" value="TK C-terminal domain-like"/>
    <property type="match status" value="1"/>
</dbReference>
<dbReference type="FunFam" id="3.40.50.970:FF:000129">
    <property type="entry name" value="Transketolase"/>
    <property type="match status" value="1"/>
</dbReference>
<evidence type="ECO:0000256" key="1">
    <source>
        <dbReference type="ARBA" id="ARBA00001964"/>
    </source>
</evidence>
<dbReference type="PANTHER" id="PTHR43825:SF1">
    <property type="entry name" value="TRANSKETOLASE-LIKE PYRIMIDINE-BINDING DOMAIN-CONTAINING PROTEIN"/>
    <property type="match status" value="1"/>
</dbReference>
<gene>
    <name evidence="5" type="ORF">C4561_03095</name>
</gene>